<proteinExistence type="predicted"/>
<keyword evidence="2" id="KW-1185">Reference proteome</keyword>
<gene>
    <name evidence="1" type="ORF">AAF712_012651</name>
</gene>
<protein>
    <submittedName>
        <fullName evidence="1">Uncharacterized protein</fullName>
    </submittedName>
</protein>
<sequence>MLRSYGLPRLNKSDLFDTSLSQDESQELISLNNHKVSVGVVIACATLRRRIVSTLELDFVWFLNTVLMPTNTVAIPNELAGAAGLP</sequence>
<evidence type="ECO:0000313" key="1">
    <source>
        <dbReference type="EMBL" id="KAL0060563.1"/>
    </source>
</evidence>
<comment type="caution">
    <text evidence="1">The sequence shown here is derived from an EMBL/GenBank/DDBJ whole genome shotgun (WGS) entry which is preliminary data.</text>
</comment>
<dbReference type="EMBL" id="JBBXMP010000170">
    <property type="protein sequence ID" value="KAL0060563.1"/>
    <property type="molecule type" value="Genomic_DNA"/>
</dbReference>
<evidence type="ECO:0000313" key="2">
    <source>
        <dbReference type="Proteomes" id="UP001437256"/>
    </source>
</evidence>
<dbReference type="Proteomes" id="UP001437256">
    <property type="component" value="Unassembled WGS sequence"/>
</dbReference>
<name>A0ABR2ZGT7_9AGAR</name>
<reference evidence="1 2" key="1">
    <citation type="submission" date="2024-05" db="EMBL/GenBank/DDBJ databases">
        <title>A draft genome resource for the thread blight pathogen Marasmius tenuissimus strain MS-2.</title>
        <authorList>
            <person name="Yulfo-Soto G.E."/>
            <person name="Baruah I.K."/>
            <person name="Amoako-Attah I."/>
            <person name="Bukari Y."/>
            <person name="Meinhardt L.W."/>
            <person name="Bailey B.A."/>
            <person name="Cohen S.P."/>
        </authorList>
    </citation>
    <scope>NUCLEOTIDE SEQUENCE [LARGE SCALE GENOMIC DNA]</scope>
    <source>
        <strain evidence="1 2">MS-2</strain>
    </source>
</reference>
<organism evidence="1 2">
    <name type="scientific">Marasmius tenuissimus</name>
    <dbReference type="NCBI Taxonomy" id="585030"/>
    <lineage>
        <taxon>Eukaryota</taxon>
        <taxon>Fungi</taxon>
        <taxon>Dikarya</taxon>
        <taxon>Basidiomycota</taxon>
        <taxon>Agaricomycotina</taxon>
        <taxon>Agaricomycetes</taxon>
        <taxon>Agaricomycetidae</taxon>
        <taxon>Agaricales</taxon>
        <taxon>Marasmiineae</taxon>
        <taxon>Marasmiaceae</taxon>
        <taxon>Marasmius</taxon>
    </lineage>
</organism>
<accession>A0ABR2ZGT7</accession>